<dbReference type="NCBIfam" id="NF009676">
    <property type="entry name" value="PRK13197.1"/>
    <property type="match status" value="1"/>
</dbReference>
<dbReference type="RefSeq" id="WP_064955597.1">
    <property type="nucleotide sequence ID" value="NZ_LZEM01000010.1"/>
</dbReference>
<dbReference type="PROSITE" id="PS01334">
    <property type="entry name" value="PYRASE_CYS"/>
    <property type="match status" value="1"/>
</dbReference>
<evidence type="ECO:0000313" key="12">
    <source>
        <dbReference type="Proteomes" id="UP000093918"/>
    </source>
</evidence>
<evidence type="ECO:0000256" key="7">
    <source>
        <dbReference type="ARBA" id="ARBA00022801"/>
    </source>
</evidence>
<dbReference type="PROSITE" id="PS01333">
    <property type="entry name" value="PYRASE_GLU"/>
    <property type="match status" value="1"/>
</dbReference>
<dbReference type="InterPro" id="IPR016125">
    <property type="entry name" value="Peptidase_C15-like"/>
</dbReference>
<comment type="subcellular location">
    <subcellularLocation>
        <location evidence="3">Cytoplasm</location>
    </subcellularLocation>
</comment>
<dbReference type="InterPro" id="IPR029762">
    <property type="entry name" value="PGP-I_bact-type"/>
</dbReference>
<comment type="caution">
    <text evidence="11">The sequence shown here is derived from an EMBL/GenBank/DDBJ whole genome shotgun (WGS) entry which is preliminary data.</text>
</comment>
<keyword evidence="6" id="KW-0645">Protease</keyword>
<proteinExistence type="inferred from homology"/>
<feature type="active site" evidence="9">
    <location>
        <position position="80"/>
    </location>
</feature>
<dbReference type="PANTHER" id="PTHR23402">
    <property type="entry name" value="PROTEASE FAMILY C15 PYROGLUTAMYL-PEPTIDASE I-RELATED"/>
    <property type="match status" value="1"/>
</dbReference>
<keyword evidence="7" id="KW-0378">Hydrolase</keyword>
<evidence type="ECO:0000256" key="4">
    <source>
        <dbReference type="ARBA" id="ARBA00006641"/>
    </source>
</evidence>
<comment type="similarity">
    <text evidence="4">Belongs to the peptidase C15 family.</text>
</comment>
<comment type="function">
    <text evidence="2">Removes 5-oxoproline from various penultimate amino acid residues except L-proline.</text>
</comment>
<comment type="catalytic activity">
    <reaction evidence="1 9">
        <text>Release of an N-terminal pyroglutamyl group from a polypeptide, the second amino acid generally not being Pro.</text>
        <dbReference type="EC" id="3.4.19.3"/>
    </reaction>
</comment>
<evidence type="ECO:0000256" key="5">
    <source>
        <dbReference type="ARBA" id="ARBA00022490"/>
    </source>
</evidence>
<reference evidence="12" key="1">
    <citation type="submission" date="2016-06" db="EMBL/GenBank/DDBJ databases">
        <title>Genome sequencing of cellulolytic organisms.</title>
        <authorList>
            <person name="Bohra V."/>
            <person name="Dafale N.A."/>
            <person name="Purohit H.J."/>
        </authorList>
    </citation>
    <scope>NUCLEOTIDE SEQUENCE [LARGE SCALE GENOMIC DNA]</scope>
    <source>
        <strain evidence="12">ND21</strain>
    </source>
</reference>
<feature type="active site" evidence="10">
    <location>
        <position position="143"/>
    </location>
</feature>
<dbReference type="InterPro" id="IPR033693">
    <property type="entry name" value="PGPEP1_Glu_AS"/>
</dbReference>
<dbReference type="Proteomes" id="UP000093918">
    <property type="component" value="Unassembled WGS sequence"/>
</dbReference>
<protein>
    <recommendedName>
        <fullName evidence="9">Pyroglutamyl-peptidase I</fullName>
        <ecNumber evidence="9">3.4.19.3</ecNumber>
    </recommendedName>
</protein>
<dbReference type="Gene3D" id="3.40.630.20">
    <property type="entry name" value="Peptidase C15, pyroglutamyl peptidase I-like"/>
    <property type="match status" value="1"/>
</dbReference>
<keyword evidence="12" id="KW-1185">Reference proteome</keyword>
<dbReference type="EC" id="3.4.19.3" evidence="9"/>
<evidence type="ECO:0000256" key="10">
    <source>
        <dbReference type="PROSITE-ProRule" id="PRU10077"/>
    </source>
</evidence>
<dbReference type="Pfam" id="PF01470">
    <property type="entry name" value="Peptidase_C15"/>
    <property type="match status" value="1"/>
</dbReference>
<evidence type="ECO:0000256" key="8">
    <source>
        <dbReference type="ARBA" id="ARBA00022807"/>
    </source>
</evidence>
<accession>A0ABX2WK63</accession>
<dbReference type="PIRSF" id="PIRSF015592">
    <property type="entry name" value="Prld-crbxl_pptds"/>
    <property type="match status" value="1"/>
</dbReference>
<evidence type="ECO:0000256" key="2">
    <source>
        <dbReference type="ARBA" id="ARBA00002280"/>
    </source>
</evidence>
<gene>
    <name evidence="11" type="ORF">A9Z40_14320</name>
</gene>
<dbReference type="SUPFAM" id="SSF53182">
    <property type="entry name" value="Pyrrolidone carboxyl peptidase (pyroglutamate aminopeptidase)"/>
    <property type="match status" value="1"/>
</dbReference>
<evidence type="ECO:0000256" key="6">
    <source>
        <dbReference type="ARBA" id="ARBA00022670"/>
    </source>
</evidence>
<evidence type="ECO:0000256" key="9">
    <source>
        <dbReference type="PROSITE-ProRule" id="PRU10076"/>
    </source>
</evidence>
<evidence type="ECO:0000313" key="11">
    <source>
        <dbReference type="EMBL" id="OAZ43031.1"/>
    </source>
</evidence>
<dbReference type="PRINTS" id="PR00706">
    <property type="entry name" value="PYROGLUPTASE"/>
</dbReference>
<evidence type="ECO:0000256" key="1">
    <source>
        <dbReference type="ARBA" id="ARBA00001770"/>
    </source>
</evidence>
<dbReference type="InterPro" id="IPR000816">
    <property type="entry name" value="Peptidase_C15"/>
</dbReference>
<dbReference type="NCBIfam" id="TIGR00504">
    <property type="entry name" value="pyro_pdase"/>
    <property type="match status" value="1"/>
</dbReference>
<dbReference type="CDD" id="cd00501">
    <property type="entry name" value="Peptidase_C15"/>
    <property type="match status" value="1"/>
</dbReference>
<keyword evidence="8" id="KW-0788">Thiol protease</keyword>
<dbReference type="EMBL" id="LZEM01000010">
    <property type="protein sequence ID" value="OAZ43031.1"/>
    <property type="molecule type" value="Genomic_DNA"/>
</dbReference>
<keyword evidence="5" id="KW-0963">Cytoplasm</keyword>
<organism evidence="11 12">
    <name type="scientific">Microbacterium arborescens</name>
    <dbReference type="NCBI Taxonomy" id="33883"/>
    <lineage>
        <taxon>Bacteria</taxon>
        <taxon>Bacillati</taxon>
        <taxon>Actinomycetota</taxon>
        <taxon>Actinomycetes</taxon>
        <taxon>Micrococcales</taxon>
        <taxon>Microbacteriaceae</taxon>
        <taxon>Microbacterium</taxon>
    </lineage>
</organism>
<evidence type="ECO:0000256" key="3">
    <source>
        <dbReference type="ARBA" id="ARBA00004496"/>
    </source>
</evidence>
<dbReference type="InterPro" id="IPR036440">
    <property type="entry name" value="Peptidase_C15-like_sf"/>
</dbReference>
<name>A0ABX2WK63_9MICO</name>
<dbReference type="PANTHER" id="PTHR23402:SF1">
    <property type="entry name" value="PYROGLUTAMYL-PEPTIDASE I"/>
    <property type="match status" value="1"/>
</dbReference>
<sequence>MTTVLLTGFEPFAGDATNPSGDAVRLVADQWDGPEQLVTAVLPVEFDGARRRLRQLIATHDPDVVVATGLAGGRAGITIERVAINLLDARIPDNAGDQPVDVPSSPGGPAARFATLPVKAITAAIMDAGIPATVSHSAGTFVCNHAMFTVLDVDDSGLRRAGFIHVPYASMDAPVGQPSLALVEIARAMRIAIRTSLDTDVDASYAAGTIA</sequence>
<dbReference type="InterPro" id="IPR033694">
    <property type="entry name" value="PGPEP1_Cys_AS"/>
</dbReference>